<evidence type="ECO:0000313" key="2">
    <source>
        <dbReference type="Proteomes" id="UP000499080"/>
    </source>
</evidence>
<proteinExistence type="predicted"/>
<organism evidence="1 2">
    <name type="scientific">Araneus ventricosus</name>
    <name type="common">Orbweaver spider</name>
    <name type="synonym">Epeira ventricosa</name>
    <dbReference type="NCBI Taxonomy" id="182803"/>
    <lineage>
        <taxon>Eukaryota</taxon>
        <taxon>Metazoa</taxon>
        <taxon>Ecdysozoa</taxon>
        <taxon>Arthropoda</taxon>
        <taxon>Chelicerata</taxon>
        <taxon>Arachnida</taxon>
        <taxon>Araneae</taxon>
        <taxon>Araneomorphae</taxon>
        <taxon>Entelegynae</taxon>
        <taxon>Araneoidea</taxon>
        <taxon>Araneidae</taxon>
        <taxon>Araneus</taxon>
    </lineage>
</organism>
<comment type="caution">
    <text evidence="1">The sequence shown here is derived from an EMBL/GenBank/DDBJ whole genome shotgun (WGS) entry which is preliminary data.</text>
</comment>
<evidence type="ECO:0000313" key="1">
    <source>
        <dbReference type="EMBL" id="GBN54396.1"/>
    </source>
</evidence>
<keyword evidence="2" id="KW-1185">Reference proteome</keyword>
<dbReference type="EMBL" id="BGPR01012074">
    <property type="protein sequence ID" value="GBN54396.1"/>
    <property type="molecule type" value="Genomic_DNA"/>
</dbReference>
<sequence>MSTGSVYVYTIVALAVIGDRDLYATDFTLRHTPSPEIKITGLGFGWECLESILIKDFVKAVLLHCCGQETDNEALSKVNDDIVIVLLIYKEVRLFQSLYNIEAI</sequence>
<protein>
    <submittedName>
        <fullName evidence="1">Uncharacterized protein</fullName>
    </submittedName>
</protein>
<name>A0A4Y2PW98_ARAVE</name>
<accession>A0A4Y2PW98</accession>
<dbReference type="AlphaFoldDB" id="A0A4Y2PW98"/>
<dbReference type="Proteomes" id="UP000499080">
    <property type="component" value="Unassembled WGS sequence"/>
</dbReference>
<gene>
    <name evidence="1" type="ORF">AVEN_139198_1</name>
</gene>
<reference evidence="1 2" key="1">
    <citation type="journal article" date="2019" name="Sci. Rep.">
        <title>Orb-weaving spider Araneus ventricosus genome elucidates the spidroin gene catalogue.</title>
        <authorList>
            <person name="Kono N."/>
            <person name="Nakamura H."/>
            <person name="Ohtoshi R."/>
            <person name="Moran D.A.P."/>
            <person name="Shinohara A."/>
            <person name="Yoshida Y."/>
            <person name="Fujiwara M."/>
            <person name="Mori M."/>
            <person name="Tomita M."/>
            <person name="Arakawa K."/>
        </authorList>
    </citation>
    <scope>NUCLEOTIDE SEQUENCE [LARGE SCALE GENOMIC DNA]</scope>
</reference>